<dbReference type="RefSeq" id="WP_427123898.1">
    <property type="nucleotide sequence ID" value="NZ_CP181851.1"/>
</dbReference>
<dbReference type="EMBL" id="CP059056">
    <property type="protein sequence ID" value="QLJ19382.1"/>
    <property type="molecule type" value="Genomic_DNA"/>
</dbReference>
<organism evidence="1">
    <name type="scientific">Proteus mirabilis</name>
    <dbReference type="NCBI Taxonomy" id="584"/>
    <lineage>
        <taxon>Bacteria</taxon>
        <taxon>Pseudomonadati</taxon>
        <taxon>Pseudomonadota</taxon>
        <taxon>Gammaproteobacteria</taxon>
        <taxon>Enterobacterales</taxon>
        <taxon>Morganellaceae</taxon>
        <taxon>Proteus</taxon>
    </lineage>
</organism>
<name>A0A7D6ABN7_PROMI</name>
<gene>
    <name evidence="1" type="ORF">HZ283_00465</name>
</gene>
<proteinExistence type="predicted"/>
<reference evidence="1" key="1">
    <citation type="submission" date="2020-07" db="EMBL/GenBank/DDBJ databases">
        <title>Hypervirulent multi-drug resistant Proteus mirabilis strain with mosaic plasmid.</title>
        <authorList>
            <person name="Shelenkov A."/>
            <person name="Mikhaylova Y.V."/>
            <person name="Yanushevich Y.G."/>
            <person name="Petrova L."/>
            <person name="Fomina V."/>
            <person name="Zamyatin M."/>
            <person name="Shagin D."/>
        </authorList>
    </citation>
    <scope>NUCLEOTIDE SEQUENCE</scope>
    <source>
        <strain evidence="1">CriePir89</strain>
    </source>
</reference>
<dbReference type="AlphaFoldDB" id="A0A7D6ABN7"/>
<accession>A0A7D6ABN7</accession>
<protein>
    <submittedName>
        <fullName evidence="1">Uncharacterized protein</fullName>
    </submittedName>
</protein>
<sequence>MSIEKFNANVQYDDYKGTTAADKQDINDVYKYLEKKQQRNKNEFIVGISLYAHDLALNPAYELSVRFFLSDLQGESDVPTLIKSKNPLSVKEVKIDMSYREFFQLFKRFNLTLSPKALLENKEIDII</sequence>
<evidence type="ECO:0000313" key="1">
    <source>
        <dbReference type="EMBL" id="QLJ19382.1"/>
    </source>
</evidence>